<sequence length="168" mass="18213">MTAGLRDLWLSGAAALMLVVSACGFTPLYGEATTAGLSRVAVETPDTRLGYRLRERLEDALLYDRALAPEWRLDVTLDPSRRPLGRRIDDTAARYEMTLIGQWTLTPLSGGEALAGNETVTVTYAVSDQPYAAIAAQEDAEERAAEALAQRIRRALFHAVGPTAPARP</sequence>
<name>A0A7W9A3H9_9CAUL</name>
<dbReference type="Proteomes" id="UP000548978">
    <property type="component" value="Unassembled WGS sequence"/>
</dbReference>
<dbReference type="EMBL" id="JACIJB010000003">
    <property type="protein sequence ID" value="MBB5660440.1"/>
    <property type="molecule type" value="Genomic_DNA"/>
</dbReference>
<dbReference type="RefSeq" id="WP_123285928.1">
    <property type="nucleotide sequence ID" value="NZ_JACIJB010000003.1"/>
</dbReference>
<keyword evidence="1" id="KW-0449">Lipoprotein</keyword>
<accession>A0A7W9A3H9</accession>
<dbReference type="OrthoDB" id="8480109at2"/>
<dbReference type="Pfam" id="PF04390">
    <property type="entry name" value="LptE"/>
    <property type="match status" value="1"/>
</dbReference>
<evidence type="ECO:0000313" key="2">
    <source>
        <dbReference type="Proteomes" id="UP000548978"/>
    </source>
</evidence>
<dbReference type="PROSITE" id="PS51257">
    <property type="entry name" value="PROKAR_LIPOPROTEIN"/>
    <property type="match status" value="1"/>
</dbReference>
<dbReference type="GO" id="GO:0019867">
    <property type="term" value="C:outer membrane"/>
    <property type="evidence" value="ECO:0007669"/>
    <property type="project" value="InterPro"/>
</dbReference>
<comment type="caution">
    <text evidence="1">The sequence shown here is derived from an EMBL/GenBank/DDBJ whole genome shotgun (WGS) entry which is preliminary data.</text>
</comment>
<dbReference type="Gene3D" id="3.30.160.150">
    <property type="entry name" value="Lipoprotein like domain"/>
    <property type="match status" value="1"/>
</dbReference>
<gene>
    <name evidence="1" type="ORF">FHS65_001185</name>
</gene>
<protein>
    <submittedName>
        <fullName evidence="1">LPS-assembly lipoprotein</fullName>
    </submittedName>
</protein>
<proteinExistence type="predicted"/>
<dbReference type="GO" id="GO:0043165">
    <property type="term" value="P:Gram-negative-bacterium-type cell outer membrane assembly"/>
    <property type="evidence" value="ECO:0007669"/>
    <property type="project" value="InterPro"/>
</dbReference>
<dbReference type="AlphaFoldDB" id="A0A7W9A3H9"/>
<evidence type="ECO:0000313" key="1">
    <source>
        <dbReference type="EMBL" id="MBB5660440.1"/>
    </source>
</evidence>
<reference evidence="1 2" key="1">
    <citation type="submission" date="2020-08" db="EMBL/GenBank/DDBJ databases">
        <title>Genomic Encyclopedia of Type Strains, Phase IV (KMG-IV): sequencing the most valuable type-strain genomes for metagenomic binning, comparative biology and taxonomic classification.</title>
        <authorList>
            <person name="Goeker M."/>
        </authorList>
    </citation>
    <scope>NUCLEOTIDE SEQUENCE [LARGE SCALE GENOMIC DNA]</scope>
    <source>
        <strain evidence="1 2">DSM 24448</strain>
    </source>
</reference>
<organism evidence="1 2">
    <name type="scientific">Brevundimonas halotolerans</name>
    <dbReference type="NCBI Taxonomy" id="69670"/>
    <lineage>
        <taxon>Bacteria</taxon>
        <taxon>Pseudomonadati</taxon>
        <taxon>Pseudomonadota</taxon>
        <taxon>Alphaproteobacteria</taxon>
        <taxon>Caulobacterales</taxon>
        <taxon>Caulobacteraceae</taxon>
        <taxon>Brevundimonas</taxon>
    </lineage>
</organism>
<keyword evidence="2" id="KW-1185">Reference proteome</keyword>
<dbReference type="InterPro" id="IPR007485">
    <property type="entry name" value="LPS_assembly_LptE"/>
</dbReference>